<sequence length="233" mass="26934">MVVATEPGFAPPLASMTPPAIPSKFQIIAASLVLVCHLYGPNVIFAVSSGGGFGGKKESGQLRFGGRERPFRAPICIPYDDLEKLGIPPPPEGRYMSRYQVPSPSRRKRSSVDREEVTHRSMGREVNMRKSNPVDEEDRFHKRAMDQDYHVSKRSSDESNQRHRSRSSRDRELEKKEDCSFKRSSVETEEFHPSRSSVDREERSHKRSSRDRDERSRKRHKSRHYERSTSYDR</sequence>
<accession>A0AAW1X9D4</accession>
<keyword evidence="3" id="KW-1185">Reference proteome</keyword>
<feature type="compositionally biased region" description="Basic and acidic residues" evidence="1">
    <location>
        <begin position="110"/>
        <end position="128"/>
    </location>
</feature>
<protein>
    <submittedName>
        <fullName evidence="2">Uncharacterized protein</fullName>
    </submittedName>
</protein>
<organism evidence="2 3">
    <name type="scientific">Rubus argutus</name>
    <name type="common">Southern blackberry</name>
    <dbReference type="NCBI Taxonomy" id="59490"/>
    <lineage>
        <taxon>Eukaryota</taxon>
        <taxon>Viridiplantae</taxon>
        <taxon>Streptophyta</taxon>
        <taxon>Embryophyta</taxon>
        <taxon>Tracheophyta</taxon>
        <taxon>Spermatophyta</taxon>
        <taxon>Magnoliopsida</taxon>
        <taxon>eudicotyledons</taxon>
        <taxon>Gunneridae</taxon>
        <taxon>Pentapetalae</taxon>
        <taxon>rosids</taxon>
        <taxon>fabids</taxon>
        <taxon>Rosales</taxon>
        <taxon>Rosaceae</taxon>
        <taxon>Rosoideae</taxon>
        <taxon>Rosoideae incertae sedis</taxon>
        <taxon>Rubus</taxon>
    </lineage>
</organism>
<reference evidence="2 3" key="1">
    <citation type="journal article" date="2023" name="G3 (Bethesda)">
        <title>A chromosome-length genome assembly and annotation of blackberry (Rubus argutus, cv. 'Hillquist').</title>
        <authorList>
            <person name="Bruna T."/>
            <person name="Aryal R."/>
            <person name="Dudchenko O."/>
            <person name="Sargent D.J."/>
            <person name="Mead D."/>
            <person name="Buti M."/>
            <person name="Cavallini A."/>
            <person name="Hytonen T."/>
            <person name="Andres J."/>
            <person name="Pham M."/>
            <person name="Weisz D."/>
            <person name="Mascagni F."/>
            <person name="Usai G."/>
            <person name="Natali L."/>
            <person name="Bassil N."/>
            <person name="Fernandez G.E."/>
            <person name="Lomsadze A."/>
            <person name="Armour M."/>
            <person name="Olukolu B."/>
            <person name="Poorten T."/>
            <person name="Britton C."/>
            <person name="Davik J."/>
            <person name="Ashrafi H."/>
            <person name="Aiden E.L."/>
            <person name="Borodovsky M."/>
            <person name="Worthington M."/>
        </authorList>
    </citation>
    <scope>NUCLEOTIDE SEQUENCE [LARGE SCALE GENOMIC DNA]</scope>
    <source>
        <strain evidence="2">PI 553951</strain>
    </source>
</reference>
<feature type="region of interest" description="Disordered" evidence="1">
    <location>
        <begin position="87"/>
        <end position="233"/>
    </location>
</feature>
<proteinExistence type="predicted"/>
<dbReference type="EMBL" id="JBEDUW010000004">
    <property type="protein sequence ID" value="KAK9932949.1"/>
    <property type="molecule type" value="Genomic_DNA"/>
</dbReference>
<gene>
    <name evidence="2" type="ORF">M0R45_020168</name>
</gene>
<dbReference type="Proteomes" id="UP001457282">
    <property type="component" value="Unassembled WGS sequence"/>
</dbReference>
<evidence type="ECO:0000256" key="1">
    <source>
        <dbReference type="SAM" id="MobiDB-lite"/>
    </source>
</evidence>
<evidence type="ECO:0000313" key="2">
    <source>
        <dbReference type="EMBL" id="KAK9932949.1"/>
    </source>
</evidence>
<feature type="compositionally biased region" description="Basic and acidic residues" evidence="1">
    <location>
        <begin position="138"/>
        <end position="216"/>
    </location>
</feature>
<name>A0AAW1X9D4_RUBAR</name>
<dbReference type="AlphaFoldDB" id="A0AAW1X9D4"/>
<evidence type="ECO:0000313" key="3">
    <source>
        <dbReference type="Proteomes" id="UP001457282"/>
    </source>
</evidence>
<comment type="caution">
    <text evidence="2">The sequence shown here is derived from an EMBL/GenBank/DDBJ whole genome shotgun (WGS) entry which is preliminary data.</text>
</comment>